<evidence type="ECO:0000313" key="1">
    <source>
        <dbReference type="EMBL" id="GAA0171791.1"/>
    </source>
</evidence>
<organism evidence="1 2">
    <name type="scientific">Lithospermum erythrorhizon</name>
    <name type="common">Purple gromwell</name>
    <name type="synonym">Lithospermum officinale var. erythrorhizon</name>
    <dbReference type="NCBI Taxonomy" id="34254"/>
    <lineage>
        <taxon>Eukaryota</taxon>
        <taxon>Viridiplantae</taxon>
        <taxon>Streptophyta</taxon>
        <taxon>Embryophyta</taxon>
        <taxon>Tracheophyta</taxon>
        <taxon>Spermatophyta</taxon>
        <taxon>Magnoliopsida</taxon>
        <taxon>eudicotyledons</taxon>
        <taxon>Gunneridae</taxon>
        <taxon>Pentapetalae</taxon>
        <taxon>asterids</taxon>
        <taxon>lamiids</taxon>
        <taxon>Boraginales</taxon>
        <taxon>Boraginaceae</taxon>
        <taxon>Boraginoideae</taxon>
        <taxon>Lithospermeae</taxon>
        <taxon>Lithospermum</taxon>
    </lineage>
</organism>
<dbReference type="EMBL" id="BAABME010007825">
    <property type="protein sequence ID" value="GAA0171791.1"/>
    <property type="molecule type" value="Genomic_DNA"/>
</dbReference>
<name>A0AAV3R7Z1_LITER</name>
<protein>
    <submittedName>
        <fullName evidence="1">Uncharacterized protein</fullName>
    </submittedName>
</protein>
<evidence type="ECO:0000313" key="2">
    <source>
        <dbReference type="Proteomes" id="UP001454036"/>
    </source>
</evidence>
<sequence>MDLILGFGLDLRSISDLMDLLQASAMWDLDLVLLEGLHLLQWDLRDMIQADRSNLVDDTDQSDRDLSSVFPAWNPAIGTERSVYSYI</sequence>
<comment type="caution">
    <text evidence="1">The sequence shown here is derived from an EMBL/GenBank/DDBJ whole genome shotgun (WGS) entry which is preliminary data.</text>
</comment>
<dbReference type="AlphaFoldDB" id="A0AAV3R7Z1"/>
<keyword evidence="2" id="KW-1185">Reference proteome</keyword>
<accession>A0AAV3R7Z1</accession>
<gene>
    <name evidence="1" type="ORF">LIER_25745</name>
</gene>
<dbReference type="Proteomes" id="UP001454036">
    <property type="component" value="Unassembled WGS sequence"/>
</dbReference>
<proteinExistence type="predicted"/>
<reference evidence="1 2" key="1">
    <citation type="submission" date="2024-01" db="EMBL/GenBank/DDBJ databases">
        <title>The complete chloroplast genome sequence of Lithospermum erythrorhizon: insights into the phylogenetic relationship among Boraginaceae species and the maternal lineages of purple gromwells.</title>
        <authorList>
            <person name="Okada T."/>
            <person name="Watanabe K."/>
        </authorList>
    </citation>
    <scope>NUCLEOTIDE SEQUENCE [LARGE SCALE GENOMIC DNA]</scope>
</reference>